<dbReference type="AlphaFoldDB" id="A0A0C3CM84"/>
<evidence type="ECO:0000313" key="3">
    <source>
        <dbReference type="EMBL" id="KIM45224.1"/>
    </source>
</evidence>
<feature type="transmembrane region" description="Helical" evidence="2">
    <location>
        <begin position="46"/>
        <end position="67"/>
    </location>
</feature>
<accession>A0A0C3CM84</accession>
<keyword evidence="4" id="KW-1185">Reference proteome</keyword>
<gene>
    <name evidence="3" type="ORF">M413DRAFT_66006</name>
</gene>
<dbReference type="Proteomes" id="UP000053424">
    <property type="component" value="Unassembled WGS sequence"/>
</dbReference>
<dbReference type="STRING" id="686832.A0A0C3CM84"/>
<sequence length="209" mass="22971">MNLTQYTSEFTAHISQVSPSSIPGTLWTYYVEYLWLYQPDSWVARIAYSCRVLAILVSLPIIILGLLDISSYGIARTLGVIDDVKASTSDKQTIPSIHVNAISSPSSSESAFSDSDQDFITVHHLDNRIRSPLSDSNSEVYDDNKLSSSEPPVFYAGEENSLTLSGVGVFSPATSQPPSPTISRRHLPLNETGAENLRHRTHQLPSTTE</sequence>
<keyword evidence="2" id="KW-1133">Transmembrane helix</keyword>
<dbReference type="OrthoDB" id="3363417at2759"/>
<evidence type="ECO:0000313" key="4">
    <source>
        <dbReference type="Proteomes" id="UP000053424"/>
    </source>
</evidence>
<proteinExistence type="predicted"/>
<dbReference type="HOGENOM" id="CLU_071669_0_0_1"/>
<protein>
    <submittedName>
        <fullName evidence="3">Uncharacterized protein</fullName>
    </submittedName>
</protein>
<reference evidence="3 4" key="1">
    <citation type="submission" date="2014-04" db="EMBL/GenBank/DDBJ databases">
        <authorList>
            <consortium name="DOE Joint Genome Institute"/>
            <person name="Kuo A."/>
            <person name="Gay G."/>
            <person name="Dore J."/>
            <person name="Kohler A."/>
            <person name="Nagy L.G."/>
            <person name="Floudas D."/>
            <person name="Copeland A."/>
            <person name="Barry K.W."/>
            <person name="Cichocki N."/>
            <person name="Veneault-Fourrey C."/>
            <person name="LaButti K."/>
            <person name="Lindquist E.A."/>
            <person name="Lipzen A."/>
            <person name="Lundell T."/>
            <person name="Morin E."/>
            <person name="Murat C."/>
            <person name="Sun H."/>
            <person name="Tunlid A."/>
            <person name="Henrissat B."/>
            <person name="Grigoriev I.V."/>
            <person name="Hibbett D.S."/>
            <person name="Martin F."/>
            <person name="Nordberg H.P."/>
            <person name="Cantor M.N."/>
            <person name="Hua S.X."/>
        </authorList>
    </citation>
    <scope>NUCLEOTIDE SEQUENCE [LARGE SCALE GENOMIC DNA]</scope>
    <source>
        <strain evidence="4">h7</strain>
    </source>
</reference>
<keyword evidence="2" id="KW-0472">Membrane</keyword>
<evidence type="ECO:0000256" key="2">
    <source>
        <dbReference type="SAM" id="Phobius"/>
    </source>
</evidence>
<organism evidence="3 4">
    <name type="scientific">Hebeloma cylindrosporum</name>
    <dbReference type="NCBI Taxonomy" id="76867"/>
    <lineage>
        <taxon>Eukaryota</taxon>
        <taxon>Fungi</taxon>
        <taxon>Dikarya</taxon>
        <taxon>Basidiomycota</taxon>
        <taxon>Agaricomycotina</taxon>
        <taxon>Agaricomycetes</taxon>
        <taxon>Agaricomycetidae</taxon>
        <taxon>Agaricales</taxon>
        <taxon>Agaricineae</taxon>
        <taxon>Hymenogastraceae</taxon>
        <taxon>Hebeloma</taxon>
    </lineage>
</organism>
<name>A0A0C3CM84_HEBCY</name>
<keyword evidence="2" id="KW-0812">Transmembrane</keyword>
<reference evidence="4" key="2">
    <citation type="submission" date="2015-01" db="EMBL/GenBank/DDBJ databases">
        <title>Evolutionary Origins and Diversification of the Mycorrhizal Mutualists.</title>
        <authorList>
            <consortium name="DOE Joint Genome Institute"/>
            <consortium name="Mycorrhizal Genomics Consortium"/>
            <person name="Kohler A."/>
            <person name="Kuo A."/>
            <person name="Nagy L.G."/>
            <person name="Floudas D."/>
            <person name="Copeland A."/>
            <person name="Barry K.W."/>
            <person name="Cichocki N."/>
            <person name="Veneault-Fourrey C."/>
            <person name="LaButti K."/>
            <person name="Lindquist E.A."/>
            <person name="Lipzen A."/>
            <person name="Lundell T."/>
            <person name="Morin E."/>
            <person name="Murat C."/>
            <person name="Riley R."/>
            <person name="Ohm R."/>
            <person name="Sun H."/>
            <person name="Tunlid A."/>
            <person name="Henrissat B."/>
            <person name="Grigoriev I.V."/>
            <person name="Hibbett D.S."/>
            <person name="Martin F."/>
        </authorList>
    </citation>
    <scope>NUCLEOTIDE SEQUENCE [LARGE SCALE GENOMIC DNA]</scope>
    <source>
        <strain evidence="4">h7</strain>
    </source>
</reference>
<feature type="region of interest" description="Disordered" evidence="1">
    <location>
        <begin position="167"/>
        <end position="209"/>
    </location>
</feature>
<dbReference type="EMBL" id="KN831772">
    <property type="protein sequence ID" value="KIM45224.1"/>
    <property type="molecule type" value="Genomic_DNA"/>
</dbReference>
<evidence type="ECO:0000256" key="1">
    <source>
        <dbReference type="SAM" id="MobiDB-lite"/>
    </source>
</evidence>